<evidence type="ECO:0000313" key="1">
    <source>
        <dbReference type="EMBL" id="REI39926.1"/>
    </source>
</evidence>
<organism evidence="1 2">
    <name type="scientific">Psychrilyobacter piezotolerans</name>
    <dbReference type="NCBI Taxonomy" id="2293438"/>
    <lineage>
        <taxon>Bacteria</taxon>
        <taxon>Fusobacteriati</taxon>
        <taxon>Fusobacteriota</taxon>
        <taxon>Fusobacteriia</taxon>
        <taxon>Fusobacteriales</taxon>
        <taxon>Fusobacteriaceae</taxon>
        <taxon>Psychrilyobacter</taxon>
    </lineage>
</organism>
<dbReference type="PIRSF" id="PIRSF029172">
    <property type="entry name" value="UCP029172_ABC_sbc_YnjB"/>
    <property type="match status" value="1"/>
</dbReference>
<reference evidence="1 2" key="1">
    <citation type="submission" date="2018-08" db="EMBL/GenBank/DDBJ databases">
        <title>Draft genome sequence of Psychrilyobacter sp. strain SD5 isolated from Black Sea water.</title>
        <authorList>
            <person name="Yadav S."/>
            <person name="Villanueva L."/>
            <person name="Damste J.S.S."/>
        </authorList>
    </citation>
    <scope>NUCLEOTIDE SEQUENCE [LARGE SCALE GENOMIC DNA]</scope>
    <source>
        <strain evidence="1 2">SD5</strain>
    </source>
</reference>
<comment type="caution">
    <text evidence="1">The sequence shown here is derived from an EMBL/GenBank/DDBJ whole genome shotgun (WGS) entry which is preliminary data.</text>
</comment>
<dbReference type="Proteomes" id="UP000263486">
    <property type="component" value="Unassembled WGS sequence"/>
</dbReference>
<proteinExistence type="predicted"/>
<dbReference type="InterPro" id="IPR027020">
    <property type="entry name" value="YnjB"/>
</dbReference>
<dbReference type="EMBL" id="QUAJ01000028">
    <property type="protein sequence ID" value="REI39926.1"/>
    <property type="molecule type" value="Genomic_DNA"/>
</dbReference>
<evidence type="ECO:0000313" key="2">
    <source>
        <dbReference type="Proteomes" id="UP000263486"/>
    </source>
</evidence>
<protein>
    <submittedName>
        <fullName evidence="1">ABC transporter substrate-binding protein</fullName>
    </submittedName>
</protein>
<dbReference type="PANTHER" id="PTHR42779:SF1">
    <property type="entry name" value="PROTEIN YNJB"/>
    <property type="match status" value="1"/>
</dbReference>
<dbReference type="Pfam" id="PF13416">
    <property type="entry name" value="SBP_bac_8"/>
    <property type="match status" value="1"/>
</dbReference>
<dbReference type="Gene3D" id="3.40.190.10">
    <property type="entry name" value="Periplasmic binding protein-like II"/>
    <property type="match status" value="2"/>
</dbReference>
<dbReference type="NCBIfam" id="NF008633">
    <property type="entry name" value="PRK11622.1"/>
    <property type="match status" value="1"/>
</dbReference>
<accession>A0ABX9KE63</accession>
<dbReference type="PROSITE" id="PS51257">
    <property type="entry name" value="PROKAR_LIPOPROTEIN"/>
    <property type="match status" value="1"/>
</dbReference>
<sequence>MKKLIFLLILTSFLLIGCGKKEETSKKDVLGMSWEEIEKNAHGQTVSITMWGGSKEINKYYDEFIAPNLKKEYNITLKRVPVTDIRQPLNKLVVEKEANKVNGSTDVIWLNGENFKFAKTNGILLGDINSKLPNIEGVDPNALRNDFGEPVDGLEAPLGQANFIMITEIKNPPKTAAELRSWVIKNPGRFTYSNPNDFVGNAFIRTLAVDLLGRDDFTVEEMGPVWDYLNEIKPYLWREGKTYPESSEKNHELFASGEVDFTISYTPSIVENKVALGEFPKDTYPYVMSVGSFTNNHYLTIAKNTQNPEAALVFINYMISNDPQEEKMKSSVWGDGAVTKKLKEELFSPQLEELSPEVTEGIKDEWYEKVAKG</sequence>
<dbReference type="InterPro" id="IPR006059">
    <property type="entry name" value="SBP"/>
</dbReference>
<keyword evidence="2" id="KW-1185">Reference proteome</keyword>
<name>A0ABX9KE63_9FUSO</name>
<dbReference type="RefSeq" id="WP_114643306.1">
    <property type="nucleotide sequence ID" value="NZ_JAACIO010000027.1"/>
</dbReference>
<dbReference type="SUPFAM" id="SSF53850">
    <property type="entry name" value="Periplasmic binding protein-like II"/>
    <property type="match status" value="1"/>
</dbReference>
<gene>
    <name evidence="1" type="ORF">DYH56_12990</name>
</gene>
<dbReference type="PANTHER" id="PTHR42779">
    <property type="entry name" value="PROTEIN YNJB"/>
    <property type="match status" value="1"/>
</dbReference>